<feature type="region of interest" description="Disordered" evidence="1">
    <location>
        <begin position="1"/>
        <end position="27"/>
    </location>
</feature>
<name>A0A4S2N3S7_9PEZI</name>
<organism evidence="2 3">
    <name type="scientific">Ascodesmis nigricans</name>
    <dbReference type="NCBI Taxonomy" id="341454"/>
    <lineage>
        <taxon>Eukaryota</taxon>
        <taxon>Fungi</taxon>
        <taxon>Dikarya</taxon>
        <taxon>Ascomycota</taxon>
        <taxon>Pezizomycotina</taxon>
        <taxon>Pezizomycetes</taxon>
        <taxon>Pezizales</taxon>
        <taxon>Ascodesmidaceae</taxon>
        <taxon>Ascodesmis</taxon>
    </lineage>
</organism>
<protein>
    <submittedName>
        <fullName evidence="2">Uncharacterized protein</fullName>
    </submittedName>
</protein>
<accession>A0A4S2N3S7</accession>
<evidence type="ECO:0000313" key="2">
    <source>
        <dbReference type="EMBL" id="TGZ83706.1"/>
    </source>
</evidence>
<reference evidence="2 3" key="1">
    <citation type="submission" date="2019-04" db="EMBL/GenBank/DDBJ databases">
        <title>Comparative genomics and transcriptomics to analyze fruiting body development in filamentous ascomycetes.</title>
        <authorList>
            <consortium name="DOE Joint Genome Institute"/>
            <person name="Lutkenhaus R."/>
            <person name="Traeger S."/>
            <person name="Breuer J."/>
            <person name="Kuo A."/>
            <person name="Lipzen A."/>
            <person name="Pangilinan J."/>
            <person name="Dilworth D."/>
            <person name="Sandor L."/>
            <person name="Poggeler S."/>
            <person name="Barry K."/>
            <person name="Grigoriev I.V."/>
            <person name="Nowrousian M."/>
        </authorList>
    </citation>
    <scope>NUCLEOTIDE SEQUENCE [LARGE SCALE GENOMIC DNA]</scope>
    <source>
        <strain evidence="2 3">CBS 389.68</strain>
    </source>
</reference>
<dbReference type="Proteomes" id="UP000298138">
    <property type="component" value="Unassembled WGS sequence"/>
</dbReference>
<dbReference type="AlphaFoldDB" id="A0A4S2N3S7"/>
<evidence type="ECO:0000256" key="1">
    <source>
        <dbReference type="SAM" id="MobiDB-lite"/>
    </source>
</evidence>
<proteinExistence type="predicted"/>
<gene>
    <name evidence="2" type="ORF">EX30DRAFT_346463</name>
</gene>
<dbReference type="EMBL" id="ML220113">
    <property type="protein sequence ID" value="TGZ83706.1"/>
    <property type="molecule type" value="Genomic_DNA"/>
</dbReference>
<dbReference type="InParanoid" id="A0A4S2N3S7"/>
<keyword evidence="3" id="KW-1185">Reference proteome</keyword>
<feature type="compositionally biased region" description="Acidic residues" evidence="1">
    <location>
        <begin position="183"/>
        <end position="197"/>
    </location>
</feature>
<feature type="region of interest" description="Disordered" evidence="1">
    <location>
        <begin position="176"/>
        <end position="203"/>
    </location>
</feature>
<sequence>MSTTMKTKTHTIPLQRRISSQPQPSPHTMNPLALYHGDQPFLSPKTPGKIGKGQQHCLIQSTIPPPHPLLQPHHPMMTRATALPSTPQPRTTPHTSRSPVLGITATTYPVQAPSPPARTPLCTAPSSPLTTENTTTLTSPKKKKKFCEARPAVKSPCQVHVPVLPLVIRRWEQEQRSLGLGEEKEEDEHGDDDEEENNNPTTA</sequence>
<evidence type="ECO:0000313" key="3">
    <source>
        <dbReference type="Proteomes" id="UP000298138"/>
    </source>
</evidence>